<dbReference type="NCBIfam" id="TIGR01537">
    <property type="entry name" value="portal_HK97"/>
    <property type="match status" value="1"/>
</dbReference>
<dbReference type="RefSeq" id="WP_242149565.1">
    <property type="nucleotide sequence ID" value="NZ_CP093379.1"/>
</dbReference>
<gene>
    <name evidence="1" type="ORF">MMG00_14030</name>
</gene>
<dbReference type="InterPro" id="IPR006944">
    <property type="entry name" value="Phage/GTA_portal"/>
</dbReference>
<dbReference type="InterPro" id="IPR006427">
    <property type="entry name" value="Portal_HK97"/>
</dbReference>
<keyword evidence="2" id="KW-1185">Reference proteome</keyword>
<evidence type="ECO:0000313" key="2">
    <source>
        <dbReference type="Proteomes" id="UP000829542"/>
    </source>
</evidence>
<dbReference type="Gene3D" id="3.30.1120.70">
    <property type="match status" value="1"/>
</dbReference>
<dbReference type="Gene3D" id="1.20.1270.210">
    <property type="match status" value="1"/>
</dbReference>
<name>A0ABY3X1Y0_9GAMM</name>
<proteinExistence type="predicted"/>
<evidence type="ECO:0000313" key="1">
    <source>
        <dbReference type="EMBL" id="UNM96290.1"/>
    </source>
</evidence>
<sequence length="396" mass="44305">MIKRLKSLFKAETRSDGDNYWEHWQMLRGGGINPEIAESVSSVYACVSVISETIGSLPLHLYKNDDKRSKATNNSLYEVLHSISNEYQTAVEFREWMTACYLLRGNAYALVERGRDGQVISLNPLHPDSVSIVKVGDSYQYQTVKNGKPIRLLPHEIFHIKHRAGNNPLLGVSPIQASSGAIDLALAEQQHGNATFTNGAKLQGILNFPGALKPDQLTRLREGWSNQHSGAKNSGKTPILEEGITYQPISMTLQDSEWIASRQFSVEEVARIFRVPPTMIGDLRHGNYSNSVELARQFVTITLRRHLVAWEQAINKQLLTSAGRKAYFSEHSVEGLLRGDSNNRAEFYKSGIEAGWLLPSEARQLENLPTVEAGSLDERYEKVVASKDEEKIDEEA</sequence>
<dbReference type="Proteomes" id="UP000829542">
    <property type="component" value="Chromosome"/>
</dbReference>
<dbReference type="Gene3D" id="3.40.140.120">
    <property type="match status" value="1"/>
</dbReference>
<protein>
    <submittedName>
        <fullName evidence="1">Phage portal protein</fullName>
    </submittedName>
</protein>
<organism evidence="1 2">
    <name type="scientific">Ignatzschineria rhizosphaerae</name>
    <dbReference type="NCBI Taxonomy" id="2923279"/>
    <lineage>
        <taxon>Bacteria</taxon>
        <taxon>Pseudomonadati</taxon>
        <taxon>Pseudomonadota</taxon>
        <taxon>Gammaproteobacteria</taxon>
        <taxon>Cardiobacteriales</taxon>
        <taxon>Ignatzschineriaceae</taxon>
        <taxon>Ignatzschineria</taxon>
    </lineage>
</organism>
<dbReference type="Pfam" id="PF04860">
    <property type="entry name" value="Phage_portal"/>
    <property type="match status" value="1"/>
</dbReference>
<dbReference type="EMBL" id="CP093379">
    <property type="protein sequence ID" value="UNM96290.1"/>
    <property type="molecule type" value="Genomic_DNA"/>
</dbReference>
<reference evidence="1 2" key="1">
    <citation type="submission" date="2022-03" db="EMBL/GenBank/DDBJ databases">
        <title>Ignatzschineria rhizosphaerae HR5S32.</title>
        <authorList>
            <person name="Sun J.Q."/>
            <person name="Feng J.Y."/>
        </authorList>
    </citation>
    <scope>NUCLEOTIDE SEQUENCE [LARGE SCALE GENOMIC DNA]</scope>
    <source>
        <strain evidence="1 2">HR5S32</strain>
    </source>
</reference>
<accession>A0ABY3X1Y0</accession>